<name>A0ABY6KH84_9ARAC</name>
<evidence type="ECO:0000256" key="1">
    <source>
        <dbReference type="ARBA" id="ARBA00001946"/>
    </source>
</evidence>
<evidence type="ECO:0000256" key="5">
    <source>
        <dbReference type="ARBA" id="ARBA00022759"/>
    </source>
</evidence>
<evidence type="ECO:0000313" key="12">
    <source>
        <dbReference type="EMBL" id="UYV66555.1"/>
    </source>
</evidence>
<dbReference type="SUPFAM" id="SSF54060">
    <property type="entry name" value="His-Me finger endonucleases"/>
    <property type="match status" value="1"/>
</dbReference>
<protein>
    <recommendedName>
        <fullName evidence="8">Endonuclease</fullName>
        <ecNumber evidence="8">3.1.30.-</ecNumber>
    </recommendedName>
</protein>
<dbReference type="Proteomes" id="UP001235939">
    <property type="component" value="Chromosome 04"/>
</dbReference>
<dbReference type="CDD" id="cd00091">
    <property type="entry name" value="NUC"/>
    <property type="match status" value="1"/>
</dbReference>
<keyword evidence="5 8" id="KW-0255">Endonuclease</keyword>
<keyword evidence="3 8" id="KW-0540">Nuclease</keyword>
<keyword evidence="9" id="KW-0732">Signal</keyword>
<evidence type="ECO:0000259" key="11">
    <source>
        <dbReference type="SMART" id="SM00892"/>
    </source>
</evidence>
<dbReference type="InterPro" id="IPR044925">
    <property type="entry name" value="His-Me_finger_sf"/>
</dbReference>
<feature type="signal peptide" evidence="9">
    <location>
        <begin position="1"/>
        <end position="23"/>
    </location>
</feature>
<keyword evidence="13" id="KW-1185">Reference proteome</keyword>
<evidence type="ECO:0000256" key="7">
    <source>
        <dbReference type="ARBA" id="ARBA00022842"/>
    </source>
</evidence>
<evidence type="ECO:0000256" key="4">
    <source>
        <dbReference type="ARBA" id="ARBA00022723"/>
    </source>
</evidence>
<dbReference type="Pfam" id="PF01223">
    <property type="entry name" value="Endonuclease_NS"/>
    <property type="match status" value="1"/>
</dbReference>
<evidence type="ECO:0000256" key="9">
    <source>
        <dbReference type="SAM" id="SignalP"/>
    </source>
</evidence>
<dbReference type="SMART" id="SM00477">
    <property type="entry name" value="NUC"/>
    <property type="match status" value="1"/>
</dbReference>
<accession>A0ABY6KH84</accession>
<reference evidence="12 13" key="1">
    <citation type="submission" date="2022-01" db="EMBL/GenBank/DDBJ databases">
        <title>A chromosomal length assembly of Cordylochernes scorpioides.</title>
        <authorList>
            <person name="Zeh D."/>
            <person name="Zeh J."/>
        </authorList>
    </citation>
    <scope>NUCLEOTIDE SEQUENCE [LARGE SCALE GENOMIC DNA]</scope>
    <source>
        <strain evidence="12">IN4F17</strain>
        <tissue evidence="12">Whole Body</tissue>
    </source>
</reference>
<proteinExistence type="inferred from homology"/>
<keyword evidence="4 8" id="KW-0479">Metal-binding</keyword>
<dbReference type="InterPro" id="IPR044929">
    <property type="entry name" value="DNA/RNA_non-sp_Endonuclease_sf"/>
</dbReference>
<evidence type="ECO:0000259" key="10">
    <source>
        <dbReference type="SMART" id="SM00477"/>
    </source>
</evidence>
<dbReference type="PANTHER" id="PTHR13966">
    <property type="entry name" value="ENDONUCLEASE RELATED"/>
    <property type="match status" value="1"/>
</dbReference>
<feature type="domain" description="ENPP1-3/EXOG-like endonuclease/phosphodiesterase" evidence="10">
    <location>
        <begin position="199"/>
        <end position="335"/>
    </location>
</feature>
<dbReference type="EC" id="3.1.30.-" evidence="8"/>
<keyword evidence="6 8" id="KW-0378">Hydrolase</keyword>
<feature type="chain" id="PRO_5045150573" description="Endonuclease" evidence="9">
    <location>
        <begin position="24"/>
        <end position="337"/>
    </location>
</feature>
<dbReference type="InterPro" id="IPR040255">
    <property type="entry name" value="Non-specific_endonuclease"/>
</dbReference>
<evidence type="ECO:0000256" key="3">
    <source>
        <dbReference type="ARBA" id="ARBA00022722"/>
    </source>
</evidence>
<dbReference type="PROSITE" id="PS01070">
    <property type="entry name" value="NUCLEASE_NON_SPEC"/>
    <property type="match status" value="1"/>
</dbReference>
<organism evidence="12 13">
    <name type="scientific">Cordylochernes scorpioides</name>
    <dbReference type="NCBI Taxonomy" id="51811"/>
    <lineage>
        <taxon>Eukaryota</taxon>
        <taxon>Metazoa</taxon>
        <taxon>Ecdysozoa</taxon>
        <taxon>Arthropoda</taxon>
        <taxon>Chelicerata</taxon>
        <taxon>Arachnida</taxon>
        <taxon>Pseudoscorpiones</taxon>
        <taxon>Cheliferoidea</taxon>
        <taxon>Chernetidae</taxon>
        <taxon>Cordylochernes</taxon>
    </lineage>
</organism>
<evidence type="ECO:0000256" key="6">
    <source>
        <dbReference type="ARBA" id="ARBA00022801"/>
    </source>
</evidence>
<dbReference type="InterPro" id="IPR018524">
    <property type="entry name" value="DNA/RNA_endonuclease_AS"/>
</dbReference>
<keyword evidence="7" id="KW-0460">Magnesium</keyword>
<sequence length="337" mass="39336">MTLKKIIFVLLLGFGFLSPLVSARPCTGCRGQYGEERLQDKIVASYIESLELTEGTERELDDFRTVFYRSDHSYFEELQDEVLSSHIEPLELTEGTERELDDFRTVFYRSDHSYFEELQDEVLSSYIEPLELTEGIEEKFDDFNIEFYRRRRGRENNEDEEVQNFKDPIKEGILKSLPEQAQELLKYGMPGVHHISLMGDDLVIGYDTALRVPRWVLEHLTPDSLSGGHFKRKGSDFFEDKSIHPYFRSTTQDYKGSGFDRGHMAAAGNHKKFSRDYKDTFILSNMAPQVGEDFNRGIWNNLEIYVRDKFVTKYDETFVLTGTLFLPRMNILQMNIV</sequence>
<dbReference type="InterPro" id="IPR001604">
    <property type="entry name" value="Endo_G_ENPP1-like_dom"/>
</dbReference>
<comment type="similarity">
    <text evidence="2 8">Belongs to the DNA/RNA non-specific endonuclease family.</text>
</comment>
<evidence type="ECO:0000256" key="8">
    <source>
        <dbReference type="RuleBase" id="RU366055"/>
    </source>
</evidence>
<dbReference type="EMBL" id="CP092866">
    <property type="protein sequence ID" value="UYV66555.1"/>
    <property type="molecule type" value="Genomic_DNA"/>
</dbReference>
<dbReference type="SMART" id="SM00892">
    <property type="entry name" value="Endonuclease_NS"/>
    <property type="match status" value="1"/>
</dbReference>
<evidence type="ECO:0000313" key="13">
    <source>
        <dbReference type="Proteomes" id="UP001235939"/>
    </source>
</evidence>
<dbReference type="PANTHER" id="PTHR13966:SF5">
    <property type="entry name" value="ENDONUCLEASE G, MITOCHONDRIAL"/>
    <property type="match status" value="1"/>
</dbReference>
<gene>
    <name evidence="12" type="ORF">LAZ67_4002057</name>
</gene>
<evidence type="ECO:0000256" key="2">
    <source>
        <dbReference type="ARBA" id="ARBA00010052"/>
    </source>
</evidence>
<feature type="domain" description="DNA/RNA non-specific endonuclease/pyrophosphatase/phosphodiesterase" evidence="11">
    <location>
        <begin position="198"/>
        <end position="332"/>
    </location>
</feature>
<dbReference type="Gene3D" id="3.40.570.10">
    <property type="entry name" value="Extracellular Endonuclease, subunit A"/>
    <property type="match status" value="1"/>
</dbReference>
<comment type="cofactor">
    <cofactor evidence="1 8">
        <name>Mg(2+)</name>
        <dbReference type="ChEBI" id="CHEBI:18420"/>
    </cofactor>
</comment>
<dbReference type="InterPro" id="IPR020821">
    <property type="entry name" value="ENPP1-3/EXOG-like_nuc-like"/>
</dbReference>